<feature type="compositionally biased region" description="Basic residues" evidence="1">
    <location>
        <begin position="1"/>
        <end position="10"/>
    </location>
</feature>
<keyword evidence="4" id="KW-1185">Reference proteome</keyword>
<dbReference type="GO" id="GO:0110154">
    <property type="term" value="P:RNA decapping"/>
    <property type="evidence" value="ECO:0007669"/>
    <property type="project" value="TreeGrafter"/>
</dbReference>
<dbReference type="Gene3D" id="3.60.21.10">
    <property type="match status" value="1"/>
</dbReference>
<feature type="domain" description="Calcineurin-like phosphoesterase" evidence="2">
    <location>
        <begin position="67"/>
        <end position="237"/>
    </location>
</feature>
<dbReference type="OrthoDB" id="9808081at2"/>
<dbReference type="GO" id="GO:0008803">
    <property type="term" value="F:bis(5'-nucleosyl)-tetraphosphatase (symmetrical) activity"/>
    <property type="evidence" value="ECO:0007669"/>
    <property type="project" value="TreeGrafter"/>
</dbReference>
<accession>A0A4Z0PIV0</accession>
<evidence type="ECO:0000259" key="2">
    <source>
        <dbReference type="Pfam" id="PF00149"/>
    </source>
</evidence>
<evidence type="ECO:0000313" key="4">
    <source>
        <dbReference type="Proteomes" id="UP000297739"/>
    </source>
</evidence>
<feature type="region of interest" description="Disordered" evidence="1">
    <location>
        <begin position="1"/>
        <end position="29"/>
    </location>
</feature>
<feature type="compositionally biased region" description="Low complexity" evidence="1">
    <location>
        <begin position="12"/>
        <end position="27"/>
    </location>
</feature>
<dbReference type="InterPro" id="IPR029052">
    <property type="entry name" value="Metallo-depent_PP-like"/>
</dbReference>
<dbReference type="Proteomes" id="UP000297739">
    <property type="component" value="Unassembled WGS sequence"/>
</dbReference>
<dbReference type="InterPro" id="IPR050126">
    <property type="entry name" value="Ap4A_hydrolase"/>
</dbReference>
<sequence length="295" mass="34120">MGWTRFRRRWSTTPTATPIRPTSTTRPTPRRRVFNLHTKPLRHPQRFFCTHCRYPSRLPCPPMARYATTDLHGCLQSFRHLVENVLRLRPRDELYLLGDYVNKGPDSRGLLDYLMQLPQRGYQVQCLRGNHDQELFDAAQGRAHLAWSSQADRAMTLQIFGVQSVTDIPALYLQWLDALPYQLDIPGFTLVHAGYNFRLPPEQMRADWHTMLNIKQFTFDASRMQGRRLLHGHVPTPTAEVLQQVKKHAGAIGLDTGCVYRLNPELSHLAVLELDSFSLTLQPNIEPPYHIAHRQ</sequence>
<dbReference type="Pfam" id="PF00149">
    <property type="entry name" value="Metallophos"/>
    <property type="match status" value="1"/>
</dbReference>
<gene>
    <name evidence="3" type="ORF">E5J99_13540</name>
</gene>
<dbReference type="GO" id="GO:0005737">
    <property type="term" value="C:cytoplasm"/>
    <property type="evidence" value="ECO:0007669"/>
    <property type="project" value="TreeGrafter"/>
</dbReference>
<dbReference type="SUPFAM" id="SSF56300">
    <property type="entry name" value="Metallo-dependent phosphatases"/>
    <property type="match status" value="1"/>
</dbReference>
<comment type="caution">
    <text evidence="3">The sequence shown here is derived from an EMBL/GenBank/DDBJ whole genome shotgun (WGS) entry which is preliminary data.</text>
</comment>
<reference evidence="3 4" key="1">
    <citation type="submission" date="2019-04" db="EMBL/GenBank/DDBJ databases">
        <authorList>
            <person name="Feng G."/>
            <person name="Zhang J."/>
            <person name="Zhu H."/>
        </authorList>
    </citation>
    <scope>NUCLEOTIDE SEQUENCE [LARGE SCALE GENOMIC DNA]</scope>
    <source>
        <strain evidence="3 4">JCM 17223</strain>
    </source>
</reference>
<name>A0A4Z0PIV0_9BACT</name>
<dbReference type="PANTHER" id="PTHR42850">
    <property type="entry name" value="METALLOPHOSPHOESTERASE"/>
    <property type="match status" value="1"/>
</dbReference>
<organism evidence="3 4">
    <name type="scientific">Hymenobacter elongatus</name>
    <dbReference type="NCBI Taxonomy" id="877208"/>
    <lineage>
        <taxon>Bacteria</taxon>
        <taxon>Pseudomonadati</taxon>
        <taxon>Bacteroidota</taxon>
        <taxon>Cytophagia</taxon>
        <taxon>Cytophagales</taxon>
        <taxon>Hymenobacteraceae</taxon>
        <taxon>Hymenobacter</taxon>
    </lineage>
</organism>
<dbReference type="EMBL" id="SRLD01000026">
    <property type="protein sequence ID" value="TGE15056.1"/>
    <property type="molecule type" value="Genomic_DNA"/>
</dbReference>
<dbReference type="AlphaFoldDB" id="A0A4Z0PIV0"/>
<protein>
    <submittedName>
        <fullName evidence="3">Serine/threonine protein phosphatase</fullName>
    </submittedName>
</protein>
<evidence type="ECO:0000256" key="1">
    <source>
        <dbReference type="SAM" id="MobiDB-lite"/>
    </source>
</evidence>
<dbReference type="PANTHER" id="PTHR42850:SF4">
    <property type="entry name" value="ZINC-DEPENDENT ENDOPOLYPHOSPHATASE"/>
    <property type="match status" value="1"/>
</dbReference>
<dbReference type="GO" id="GO:0016791">
    <property type="term" value="F:phosphatase activity"/>
    <property type="evidence" value="ECO:0007669"/>
    <property type="project" value="TreeGrafter"/>
</dbReference>
<dbReference type="CDD" id="cd00144">
    <property type="entry name" value="MPP_PPP_family"/>
    <property type="match status" value="1"/>
</dbReference>
<dbReference type="InterPro" id="IPR004843">
    <property type="entry name" value="Calcineurin-like_PHP"/>
</dbReference>
<proteinExistence type="predicted"/>
<evidence type="ECO:0000313" key="3">
    <source>
        <dbReference type="EMBL" id="TGE15056.1"/>
    </source>
</evidence>